<dbReference type="Proteomes" id="UP001497623">
    <property type="component" value="Unassembled WGS sequence"/>
</dbReference>
<name>A0AAV2PKI5_MEGNR</name>
<comment type="caution">
    <text evidence="1">The sequence shown here is derived from an EMBL/GenBank/DDBJ whole genome shotgun (WGS) entry which is preliminary data.</text>
</comment>
<feature type="non-terminal residue" evidence="1">
    <location>
        <position position="1"/>
    </location>
</feature>
<evidence type="ECO:0000313" key="2">
    <source>
        <dbReference type="Proteomes" id="UP001497623"/>
    </source>
</evidence>
<gene>
    <name evidence="1" type="ORF">MNOR_LOCUS931</name>
</gene>
<proteinExistence type="predicted"/>
<reference evidence="1 2" key="1">
    <citation type="submission" date="2024-05" db="EMBL/GenBank/DDBJ databases">
        <authorList>
            <person name="Wallberg A."/>
        </authorList>
    </citation>
    <scope>NUCLEOTIDE SEQUENCE [LARGE SCALE GENOMIC DNA]</scope>
</reference>
<accession>A0AAV2PKI5</accession>
<protein>
    <submittedName>
        <fullName evidence="1">Uncharacterized protein</fullName>
    </submittedName>
</protein>
<keyword evidence="2" id="KW-1185">Reference proteome</keyword>
<sequence>TSQDLNLQECRSTCRLTCECPCKAGPSTQPCHAQDADVHRSDRPLAACQPEGITLALTQQYTAADLADKQPCFNIECTDKTKQECKKNIWCSWRTEEGICQKVDTKQCTT</sequence>
<dbReference type="AlphaFoldDB" id="A0AAV2PKI5"/>
<evidence type="ECO:0000313" key="1">
    <source>
        <dbReference type="EMBL" id="CAL4059888.1"/>
    </source>
</evidence>
<organism evidence="1 2">
    <name type="scientific">Meganyctiphanes norvegica</name>
    <name type="common">Northern krill</name>
    <name type="synonym">Thysanopoda norvegica</name>
    <dbReference type="NCBI Taxonomy" id="48144"/>
    <lineage>
        <taxon>Eukaryota</taxon>
        <taxon>Metazoa</taxon>
        <taxon>Ecdysozoa</taxon>
        <taxon>Arthropoda</taxon>
        <taxon>Crustacea</taxon>
        <taxon>Multicrustacea</taxon>
        <taxon>Malacostraca</taxon>
        <taxon>Eumalacostraca</taxon>
        <taxon>Eucarida</taxon>
        <taxon>Euphausiacea</taxon>
        <taxon>Euphausiidae</taxon>
        <taxon>Meganyctiphanes</taxon>
    </lineage>
</organism>
<dbReference type="EMBL" id="CAXKWB010000226">
    <property type="protein sequence ID" value="CAL4059888.1"/>
    <property type="molecule type" value="Genomic_DNA"/>
</dbReference>